<keyword evidence="1" id="KW-1133">Transmembrane helix</keyword>
<dbReference type="Proteomes" id="UP000266506">
    <property type="component" value="Unassembled WGS sequence"/>
</dbReference>
<organism evidence="2 3">
    <name type="scientific">Anaeroplasma bactoclasticum</name>
    <dbReference type="NCBI Taxonomy" id="2088"/>
    <lineage>
        <taxon>Bacteria</taxon>
        <taxon>Bacillati</taxon>
        <taxon>Mycoplasmatota</taxon>
        <taxon>Mollicutes</taxon>
        <taxon>Anaeroplasmatales</taxon>
        <taxon>Anaeroplasmataceae</taxon>
        <taxon>Anaeroplasma</taxon>
    </lineage>
</organism>
<dbReference type="EMBL" id="QXEV01000003">
    <property type="protein sequence ID" value="RIA78196.1"/>
    <property type="molecule type" value="Genomic_DNA"/>
</dbReference>
<comment type="caution">
    <text evidence="2">The sequence shown here is derived from an EMBL/GenBank/DDBJ whole genome shotgun (WGS) entry which is preliminary data.</text>
</comment>
<name>A0A397S069_9MOLU</name>
<evidence type="ECO:0000313" key="2">
    <source>
        <dbReference type="EMBL" id="RIA78196.1"/>
    </source>
</evidence>
<dbReference type="RefSeq" id="WP_119015674.1">
    <property type="nucleotide sequence ID" value="NZ_QXEV01000003.1"/>
</dbReference>
<sequence length="129" mass="13505">MKNNKKRNIVAYVFAGLTVPLGFITILFLNALQQLLNSSGEQTASNFGEALGGALGAAFAAVFLIVIIFAAGLGTFVLGGISISILGTCIKQTEQKRKTANIVILICVSLLLVAVIVGIILVLFVLNRG</sequence>
<proteinExistence type="predicted"/>
<reference evidence="2 3" key="1">
    <citation type="submission" date="2018-08" db="EMBL/GenBank/DDBJ databases">
        <title>Genomic Encyclopedia of Archaeal and Bacterial Type Strains, Phase II (KMG-II): from individual species to whole genera.</title>
        <authorList>
            <person name="Goeker M."/>
        </authorList>
    </citation>
    <scope>NUCLEOTIDE SEQUENCE [LARGE SCALE GENOMIC DNA]</scope>
    <source>
        <strain evidence="2 3">ATCC 27112</strain>
    </source>
</reference>
<feature type="transmembrane region" description="Helical" evidence="1">
    <location>
        <begin position="9"/>
        <end position="32"/>
    </location>
</feature>
<evidence type="ECO:0000313" key="3">
    <source>
        <dbReference type="Proteomes" id="UP000266506"/>
    </source>
</evidence>
<feature type="transmembrane region" description="Helical" evidence="1">
    <location>
        <begin position="52"/>
        <end position="81"/>
    </location>
</feature>
<feature type="transmembrane region" description="Helical" evidence="1">
    <location>
        <begin position="102"/>
        <end position="126"/>
    </location>
</feature>
<protein>
    <submittedName>
        <fullName evidence="2">Uncharacterized protein</fullName>
    </submittedName>
</protein>
<gene>
    <name evidence="2" type="ORF">EI71_00508</name>
</gene>
<keyword evidence="1" id="KW-0812">Transmembrane</keyword>
<evidence type="ECO:0000256" key="1">
    <source>
        <dbReference type="SAM" id="Phobius"/>
    </source>
</evidence>
<accession>A0A397S069</accession>
<dbReference type="InParanoid" id="A0A397S069"/>
<dbReference type="AlphaFoldDB" id="A0A397S069"/>
<keyword evidence="3" id="KW-1185">Reference proteome</keyword>
<keyword evidence="1" id="KW-0472">Membrane</keyword>